<evidence type="ECO:0000256" key="4">
    <source>
        <dbReference type="ARBA" id="ARBA00022692"/>
    </source>
</evidence>
<dbReference type="GO" id="GO:0005789">
    <property type="term" value="C:endoplasmic reticulum membrane"/>
    <property type="evidence" value="ECO:0007669"/>
    <property type="project" value="UniProtKB-SubCell"/>
</dbReference>
<feature type="region of interest" description="Disordered" evidence="11">
    <location>
        <begin position="84"/>
        <end position="103"/>
    </location>
</feature>
<evidence type="ECO:0000256" key="2">
    <source>
        <dbReference type="ARBA" id="ARBA00004922"/>
    </source>
</evidence>
<proteinExistence type="inferred from homology"/>
<accession>A0A9W9N992</accession>
<evidence type="ECO:0000256" key="10">
    <source>
        <dbReference type="RuleBase" id="RU365067"/>
    </source>
</evidence>
<dbReference type="Proteomes" id="UP001150941">
    <property type="component" value="Unassembled WGS sequence"/>
</dbReference>
<keyword evidence="10" id="KW-0813">Transport</keyword>
<keyword evidence="5 10" id="KW-0256">Endoplasmic reticulum</keyword>
<evidence type="ECO:0000256" key="7">
    <source>
        <dbReference type="ARBA" id="ARBA00023136"/>
    </source>
</evidence>
<feature type="transmembrane region" description="Helical" evidence="10">
    <location>
        <begin position="147"/>
        <end position="172"/>
    </location>
</feature>
<name>A0A9W9N992_9EURO</name>
<comment type="caution">
    <text evidence="10">Lacks conserved residue(s) required for the propagation of feature annotation.</text>
</comment>
<evidence type="ECO:0000256" key="11">
    <source>
        <dbReference type="SAM" id="MobiDB-lite"/>
    </source>
</evidence>
<dbReference type="AlphaFoldDB" id="A0A9W9N992"/>
<evidence type="ECO:0000256" key="9">
    <source>
        <dbReference type="ARBA" id="ARBA00045912"/>
    </source>
</evidence>
<reference evidence="12" key="1">
    <citation type="submission" date="2022-11" db="EMBL/GenBank/DDBJ databases">
        <authorList>
            <person name="Petersen C."/>
        </authorList>
    </citation>
    <scope>NUCLEOTIDE SEQUENCE</scope>
    <source>
        <strain evidence="12">IBT 19713</strain>
    </source>
</reference>
<comment type="subcellular location">
    <subcellularLocation>
        <location evidence="1 10">Endoplasmic reticulum membrane</location>
        <topology evidence="1 10">Multi-pass membrane protein</topology>
    </subcellularLocation>
</comment>
<dbReference type="PANTHER" id="PTHR13117">
    <property type="entry name" value="ENDOPLASMIC RETICULUM MULTISPAN TRANSMEMBRANE PROTEIN-RELATED"/>
    <property type="match status" value="1"/>
</dbReference>
<dbReference type="PANTHER" id="PTHR13117:SF5">
    <property type="entry name" value="PROTEIN RFT1 HOMOLOG"/>
    <property type="match status" value="1"/>
</dbReference>
<organism evidence="12 13">
    <name type="scientific">Penicillium chermesinum</name>
    <dbReference type="NCBI Taxonomy" id="63820"/>
    <lineage>
        <taxon>Eukaryota</taxon>
        <taxon>Fungi</taxon>
        <taxon>Dikarya</taxon>
        <taxon>Ascomycota</taxon>
        <taxon>Pezizomycotina</taxon>
        <taxon>Eurotiomycetes</taxon>
        <taxon>Eurotiomycetidae</taxon>
        <taxon>Eurotiales</taxon>
        <taxon>Aspergillaceae</taxon>
        <taxon>Penicillium</taxon>
    </lineage>
</organism>
<feature type="transmembrane region" description="Helical" evidence="10">
    <location>
        <begin position="115"/>
        <end position="135"/>
    </location>
</feature>
<keyword evidence="4 10" id="KW-0812">Transmembrane</keyword>
<comment type="function">
    <text evidence="9 10">Intramembrane glycolipid transporter that operates in the biosynthetic pathway of dolichol-linked oligosaccharides, the glycan precursors employed in protein asparagine (N)-glycosylation. The sequential addition of sugars to dolichol pyrophosphate produces dolichol-linked oligosaccharides containing fourteen sugars, including two GlcNAcs, nine mannoses and three glucoses. Once assembled, the oligosaccharide is transferred from the lipid to nascent proteins by oligosaccharyltransferases. The assembly of dolichol-linked oligosaccharides begins on the cytosolic side of the endoplasmic reticulum membrane and finishes in its lumen. RFT1 could mediate the translocation of the cytosolically oriented intermediate DolPP-GlcNAc2Man5, produced by ALG11, into the ER lumen where dolichol-linked oligosaccharides assembly continues. However, the intramembrane lipid transporter activity could not be confirmed in vitro.</text>
</comment>
<comment type="pathway">
    <text evidence="2">Protein modification; protein glycosylation.</text>
</comment>
<gene>
    <name evidence="12" type="ORF">N7468_010472</name>
</gene>
<feature type="transmembrane region" description="Helical" evidence="10">
    <location>
        <begin position="215"/>
        <end position="235"/>
    </location>
</feature>
<comment type="similarity">
    <text evidence="3 10">Belongs to the RFT1 family.</text>
</comment>
<evidence type="ECO:0000313" key="12">
    <source>
        <dbReference type="EMBL" id="KAJ5214793.1"/>
    </source>
</evidence>
<sequence length="498" mass="54457">MSHANPSSVGEVLASSASGTKFLILIQLASRVFTFASNQLILRALSPVVLGAAAQLELYQVSILYFSRESIRLAIQRQPLLSGSVPGDSSVHDGPKKNQDPATTPAIASQSVVNISYLSILLGFPSVLVFTLLYQHFAAEQTQAVPFFGISVGITGLAVLLELSIEPCFAIVQQQLWYDKRATAEVPAALLKSITTCMSFMYLSRRGYNAGTLPFALGFLSYSATLIGGYWWSLLRRGNERSFSFLLTKLSPRGNPDYLFGLFSRQLMTVAASVFFQSLVKHLLTQGDSMMLAALSTLEDQGIYSLAANYGGLLARIVFQPLEESSRNLFSMLLNPDDSGQRKRNQIRLAKVHLVDVLQAYELLSILLFPIGPVMVPHVLHIIGGQRWASSKIGAFYRSTVITSPAYLFLEVGAMGAYGLVLANIVNMVVRTLWSYLFIKSYLEKQGDGLSLREVAVRPVTFALVAIATATQATMDFPDLFSKMIPSTAISVAYTLLM</sequence>
<feature type="transmembrane region" description="Helical" evidence="10">
    <location>
        <begin position="363"/>
        <end position="383"/>
    </location>
</feature>
<dbReference type="InterPro" id="IPR007594">
    <property type="entry name" value="RFT1"/>
</dbReference>
<dbReference type="RefSeq" id="XP_058325290.1">
    <property type="nucleotide sequence ID" value="XM_058479767.1"/>
</dbReference>
<evidence type="ECO:0000256" key="5">
    <source>
        <dbReference type="ARBA" id="ARBA00022824"/>
    </source>
</evidence>
<dbReference type="Pfam" id="PF04506">
    <property type="entry name" value="Rft-1"/>
    <property type="match status" value="2"/>
</dbReference>
<dbReference type="GO" id="GO:0006488">
    <property type="term" value="P:dolichol-linked oligosaccharide biosynthetic process"/>
    <property type="evidence" value="ECO:0007669"/>
    <property type="project" value="InterPro"/>
</dbReference>
<evidence type="ECO:0000256" key="6">
    <source>
        <dbReference type="ARBA" id="ARBA00022989"/>
    </source>
</evidence>
<dbReference type="GeneID" id="83207071"/>
<keyword evidence="13" id="KW-1185">Reference proteome</keyword>
<keyword evidence="6 10" id="KW-1133">Transmembrane helix</keyword>
<dbReference type="OrthoDB" id="9979195at2759"/>
<protein>
    <recommendedName>
        <fullName evidence="8 10">Man(5)GlcNAc(2)-PP-dolichol translocation protein RFT1</fullName>
    </recommendedName>
</protein>
<feature type="transmembrane region" description="Helical" evidence="10">
    <location>
        <begin position="184"/>
        <end position="203"/>
    </location>
</feature>
<keyword evidence="7 10" id="KW-0472">Membrane</keyword>
<comment type="caution">
    <text evidence="12">The sequence shown here is derived from an EMBL/GenBank/DDBJ whole genome shotgun (WGS) entry which is preliminary data.</text>
</comment>
<reference evidence="12" key="2">
    <citation type="journal article" date="2023" name="IMA Fungus">
        <title>Comparative genomic study of the Penicillium genus elucidates a diverse pangenome and 15 lateral gene transfer events.</title>
        <authorList>
            <person name="Petersen C."/>
            <person name="Sorensen T."/>
            <person name="Nielsen M.R."/>
            <person name="Sondergaard T.E."/>
            <person name="Sorensen J.L."/>
            <person name="Fitzpatrick D.A."/>
            <person name="Frisvad J.C."/>
            <person name="Nielsen K.L."/>
        </authorList>
    </citation>
    <scope>NUCLEOTIDE SEQUENCE</scope>
    <source>
        <strain evidence="12">IBT 19713</strain>
    </source>
</reference>
<evidence type="ECO:0000256" key="8">
    <source>
        <dbReference type="ARBA" id="ARBA00044793"/>
    </source>
</evidence>
<dbReference type="EMBL" id="JAPQKS010000009">
    <property type="protein sequence ID" value="KAJ5214793.1"/>
    <property type="molecule type" value="Genomic_DNA"/>
</dbReference>
<evidence type="ECO:0000256" key="3">
    <source>
        <dbReference type="ARBA" id="ARBA00010288"/>
    </source>
</evidence>
<feature type="compositionally biased region" description="Basic and acidic residues" evidence="11">
    <location>
        <begin position="90"/>
        <end position="99"/>
    </location>
</feature>
<dbReference type="GO" id="GO:0034203">
    <property type="term" value="P:glycolipid translocation"/>
    <property type="evidence" value="ECO:0007669"/>
    <property type="project" value="TreeGrafter"/>
</dbReference>
<evidence type="ECO:0000256" key="1">
    <source>
        <dbReference type="ARBA" id="ARBA00004477"/>
    </source>
</evidence>
<evidence type="ECO:0000313" key="13">
    <source>
        <dbReference type="Proteomes" id="UP001150941"/>
    </source>
</evidence>